<evidence type="ECO:0000256" key="1">
    <source>
        <dbReference type="SAM" id="MobiDB-lite"/>
    </source>
</evidence>
<comment type="caution">
    <text evidence="2">The sequence shown here is derived from an EMBL/GenBank/DDBJ whole genome shotgun (WGS) entry which is preliminary data.</text>
</comment>
<protein>
    <submittedName>
        <fullName evidence="2">Uncharacterized protein</fullName>
    </submittedName>
</protein>
<evidence type="ECO:0000313" key="2">
    <source>
        <dbReference type="EMBL" id="KAF2612193.1"/>
    </source>
</evidence>
<sequence length="157" mass="17212">MPTANRSTLTIDRLKFIHMLTEGRPFDFGVMVFDQIYDLRQQAISGKANKLLFPYLIQHVLETQHPIPVRGVDADPVAPVNMVLDLKHGLPKKPSGTGSAQYSLNNDMGRYHSLLDTIVGRAARGVYGDLSTLGDSSSNDEVGEAGAEDHDSLSDEF</sequence>
<organism evidence="2">
    <name type="scientific">Brassica cretica</name>
    <name type="common">Mustard</name>
    <dbReference type="NCBI Taxonomy" id="69181"/>
    <lineage>
        <taxon>Eukaryota</taxon>
        <taxon>Viridiplantae</taxon>
        <taxon>Streptophyta</taxon>
        <taxon>Embryophyta</taxon>
        <taxon>Tracheophyta</taxon>
        <taxon>Spermatophyta</taxon>
        <taxon>Magnoliopsida</taxon>
        <taxon>eudicotyledons</taxon>
        <taxon>Gunneridae</taxon>
        <taxon>Pentapetalae</taxon>
        <taxon>rosids</taxon>
        <taxon>malvids</taxon>
        <taxon>Brassicales</taxon>
        <taxon>Brassicaceae</taxon>
        <taxon>Brassiceae</taxon>
        <taxon>Brassica</taxon>
    </lineage>
</organism>
<proteinExistence type="predicted"/>
<feature type="region of interest" description="Disordered" evidence="1">
    <location>
        <begin position="133"/>
        <end position="157"/>
    </location>
</feature>
<feature type="compositionally biased region" description="Basic and acidic residues" evidence="1">
    <location>
        <begin position="147"/>
        <end position="157"/>
    </location>
</feature>
<dbReference type="AlphaFoldDB" id="A0A8S9M4L4"/>
<name>A0A8S9M4L4_BRACR</name>
<gene>
    <name evidence="2" type="ORF">F2Q70_00011220</name>
</gene>
<accession>A0A8S9M4L4</accession>
<dbReference type="EMBL" id="QGKY02000089">
    <property type="protein sequence ID" value="KAF2612193.1"/>
    <property type="molecule type" value="Genomic_DNA"/>
</dbReference>
<reference evidence="2" key="1">
    <citation type="submission" date="2019-12" db="EMBL/GenBank/DDBJ databases">
        <title>Genome sequencing and annotation of Brassica cretica.</title>
        <authorList>
            <person name="Studholme D.J."/>
            <person name="Sarris P.F."/>
        </authorList>
    </citation>
    <scope>NUCLEOTIDE SEQUENCE</scope>
    <source>
        <strain evidence="2">PFS-102/07</strain>
        <tissue evidence="2">Leaf</tissue>
    </source>
</reference>